<dbReference type="RefSeq" id="WP_093425873.1">
    <property type="nucleotide sequence ID" value="NZ_FOXA01000052.1"/>
</dbReference>
<proteinExistence type="predicted"/>
<keyword evidence="2" id="KW-1185">Reference proteome</keyword>
<dbReference type="Proteomes" id="UP000199356">
    <property type="component" value="Unassembled WGS sequence"/>
</dbReference>
<protein>
    <submittedName>
        <fullName evidence="1">Uncharacterized protein</fullName>
    </submittedName>
</protein>
<name>A0A1I5WP46_9RHOB</name>
<evidence type="ECO:0000313" key="1">
    <source>
        <dbReference type="EMBL" id="SFQ21563.1"/>
    </source>
</evidence>
<dbReference type="EMBL" id="FOXA01000052">
    <property type="protein sequence ID" value="SFQ21563.1"/>
    <property type="molecule type" value="Genomic_DNA"/>
</dbReference>
<organism evidence="1 2">
    <name type="scientific">Tranquillimonas alkanivorans</name>
    <dbReference type="NCBI Taxonomy" id="441119"/>
    <lineage>
        <taxon>Bacteria</taxon>
        <taxon>Pseudomonadati</taxon>
        <taxon>Pseudomonadota</taxon>
        <taxon>Alphaproteobacteria</taxon>
        <taxon>Rhodobacterales</taxon>
        <taxon>Roseobacteraceae</taxon>
        <taxon>Tranquillimonas</taxon>
    </lineage>
</organism>
<reference evidence="1 2" key="1">
    <citation type="submission" date="2016-10" db="EMBL/GenBank/DDBJ databases">
        <authorList>
            <person name="de Groot N.N."/>
        </authorList>
    </citation>
    <scope>NUCLEOTIDE SEQUENCE [LARGE SCALE GENOMIC DNA]</scope>
    <source>
        <strain evidence="1 2">DSM 19547</strain>
    </source>
</reference>
<dbReference type="AlphaFoldDB" id="A0A1I5WP46"/>
<evidence type="ECO:0000313" key="2">
    <source>
        <dbReference type="Proteomes" id="UP000199356"/>
    </source>
</evidence>
<gene>
    <name evidence="1" type="ORF">SAMN04488047_1526</name>
</gene>
<accession>A0A1I5WP46</accession>
<sequence length="167" mass="18585">MSTHALRAWKAQSSLLEARAENLKKDALLSIAHHPLAVMLRLTSQDITEDVGLKQPRRTPAFKLVGEHFTSKGEKIRFSVAPKIGAGKILSRCDFVKEPTANIFLSASGVLGLGQTYRMKHVSSDVYQTMDPEGLVKAVLQPHVVSQHAGHPAKQYWILSLEYCHFR</sequence>